<comment type="caution">
    <text evidence="2">The sequence shown here is derived from an EMBL/GenBank/DDBJ whole genome shotgun (WGS) entry which is preliminary data.</text>
</comment>
<dbReference type="SUPFAM" id="SSF53756">
    <property type="entry name" value="UDP-Glycosyltransferase/glycogen phosphorylase"/>
    <property type="match status" value="1"/>
</dbReference>
<proteinExistence type="predicted"/>
<sequence>MDRIRNSTSYINRAKILVVSSVSEPQGIVILEAMACGLPVIGSKTGGIPDMIKHNINGCLVKKNNPKALGHQINKVLINENNLHKMRKEALKTAILFSKKNFEKKISELYESLIKNYNF</sequence>
<dbReference type="EMBL" id="LAZR01026606">
    <property type="protein sequence ID" value="KKL68200.1"/>
    <property type="molecule type" value="Genomic_DNA"/>
</dbReference>
<dbReference type="InterPro" id="IPR050194">
    <property type="entry name" value="Glycosyltransferase_grp1"/>
</dbReference>
<reference evidence="2" key="1">
    <citation type="journal article" date="2015" name="Nature">
        <title>Complex archaea that bridge the gap between prokaryotes and eukaryotes.</title>
        <authorList>
            <person name="Spang A."/>
            <person name="Saw J.H."/>
            <person name="Jorgensen S.L."/>
            <person name="Zaremba-Niedzwiedzka K."/>
            <person name="Martijn J."/>
            <person name="Lind A.E."/>
            <person name="van Eijk R."/>
            <person name="Schleper C."/>
            <person name="Guy L."/>
            <person name="Ettema T.J."/>
        </authorList>
    </citation>
    <scope>NUCLEOTIDE SEQUENCE</scope>
</reference>
<name>A0A0F9GFI6_9ZZZZ</name>
<evidence type="ECO:0000313" key="2">
    <source>
        <dbReference type="EMBL" id="KKL68200.1"/>
    </source>
</evidence>
<dbReference type="CDD" id="cd03801">
    <property type="entry name" value="GT4_PimA-like"/>
    <property type="match status" value="1"/>
</dbReference>
<dbReference type="Pfam" id="PF00534">
    <property type="entry name" value="Glycos_transf_1"/>
    <property type="match status" value="1"/>
</dbReference>
<accession>A0A0F9GFI6</accession>
<gene>
    <name evidence="2" type="ORF">LCGC14_2127350</name>
</gene>
<feature type="domain" description="Glycosyl transferase family 1" evidence="1">
    <location>
        <begin position="9"/>
        <end position="92"/>
    </location>
</feature>
<protein>
    <recommendedName>
        <fullName evidence="1">Glycosyl transferase family 1 domain-containing protein</fullName>
    </recommendedName>
</protein>
<dbReference type="PANTHER" id="PTHR45947:SF3">
    <property type="entry name" value="SULFOQUINOVOSYL TRANSFERASE SQD2"/>
    <property type="match status" value="1"/>
</dbReference>
<dbReference type="AlphaFoldDB" id="A0A0F9GFI6"/>
<evidence type="ECO:0000259" key="1">
    <source>
        <dbReference type="Pfam" id="PF00534"/>
    </source>
</evidence>
<dbReference type="Gene3D" id="3.40.50.2000">
    <property type="entry name" value="Glycogen Phosphorylase B"/>
    <property type="match status" value="2"/>
</dbReference>
<dbReference type="GO" id="GO:0016757">
    <property type="term" value="F:glycosyltransferase activity"/>
    <property type="evidence" value="ECO:0007669"/>
    <property type="project" value="InterPro"/>
</dbReference>
<organism evidence="2">
    <name type="scientific">marine sediment metagenome</name>
    <dbReference type="NCBI Taxonomy" id="412755"/>
    <lineage>
        <taxon>unclassified sequences</taxon>
        <taxon>metagenomes</taxon>
        <taxon>ecological metagenomes</taxon>
    </lineage>
</organism>
<dbReference type="PANTHER" id="PTHR45947">
    <property type="entry name" value="SULFOQUINOVOSYL TRANSFERASE SQD2"/>
    <property type="match status" value="1"/>
</dbReference>
<dbReference type="InterPro" id="IPR001296">
    <property type="entry name" value="Glyco_trans_1"/>
</dbReference>